<feature type="compositionally biased region" description="Low complexity" evidence="13">
    <location>
        <begin position="57"/>
        <end position="68"/>
    </location>
</feature>
<feature type="region of interest" description="Disordered" evidence="13">
    <location>
        <begin position="594"/>
        <end position="691"/>
    </location>
</feature>
<dbReference type="GO" id="GO:0019786">
    <property type="term" value="F:protein-phosphatidylethanolamide deconjugating activity"/>
    <property type="evidence" value="ECO:0007669"/>
    <property type="project" value="InterPro"/>
</dbReference>
<evidence type="ECO:0000256" key="1">
    <source>
        <dbReference type="ARBA" id="ARBA00004329"/>
    </source>
</evidence>
<feature type="compositionally biased region" description="Low complexity" evidence="13">
    <location>
        <begin position="1"/>
        <end position="25"/>
    </location>
</feature>
<name>A0A165NFV7_EXIGL</name>
<dbReference type="OrthoDB" id="2960936at2759"/>
<dbReference type="Pfam" id="PF03416">
    <property type="entry name" value="Peptidase_C54"/>
    <property type="match status" value="1"/>
</dbReference>
<feature type="compositionally biased region" description="Low complexity" evidence="13">
    <location>
        <begin position="148"/>
        <end position="157"/>
    </location>
</feature>
<evidence type="ECO:0000256" key="8">
    <source>
        <dbReference type="ARBA" id="ARBA00022807"/>
    </source>
</evidence>
<evidence type="ECO:0000256" key="10">
    <source>
        <dbReference type="ARBA" id="ARBA00023006"/>
    </source>
</evidence>
<keyword evidence="4" id="KW-0813">Transport</keyword>
<comment type="subcellular location">
    <subcellularLocation>
        <location evidence="2">Cytoplasm</location>
    </subcellularLocation>
    <subcellularLocation>
        <location evidence="1">Preautophagosomal structure</location>
    </subcellularLocation>
</comment>
<dbReference type="GO" id="GO:0000045">
    <property type="term" value="P:autophagosome assembly"/>
    <property type="evidence" value="ECO:0007669"/>
    <property type="project" value="TreeGrafter"/>
</dbReference>
<dbReference type="STRING" id="1314781.A0A165NFV7"/>
<protein>
    <recommendedName>
        <fullName evidence="12">Autophagy-related protein 4</fullName>
    </recommendedName>
</protein>
<organism evidence="15 16">
    <name type="scientific">Exidia glandulosa HHB12029</name>
    <dbReference type="NCBI Taxonomy" id="1314781"/>
    <lineage>
        <taxon>Eukaryota</taxon>
        <taxon>Fungi</taxon>
        <taxon>Dikarya</taxon>
        <taxon>Basidiomycota</taxon>
        <taxon>Agaricomycotina</taxon>
        <taxon>Agaricomycetes</taxon>
        <taxon>Auriculariales</taxon>
        <taxon>Exidiaceae</taxon>
        <taxon>Exidia</taxon>
    </lineage>
</organism>
<gene>
    <name evidence="15" type="ORF">EXIGLDRAFT_711000</name>
</gene>
<feature type="region of interest" description="Disordered" evidence="13">
    <location>
        <begin position="758"/>
        <end position="948"/>
    </location>
</feature>
<feature type="compositionally biased region" description="Polar residues" evidence="13">
    <location>
        <begin position="892"/>
        <end position="914"/>
    </location>
</feature>
<feature type="compositionally biased region" description="Acidic residues" evidence="13">
    <location>
        <begin position="850"/>
        <end position="868"/>
    </location>
</feature>
<evidence type="ECO:0000313" key="16">
    <source>
        <dbReference type="Proteomes" id="UP000077266"/>
    </source>
</evidence>
<feature type="compositionally biased region" description="Acidic residues" evidence="13">
    <location>
        <begin position="774"/>
        <end position="807"/>
    </location>
</feature>
<keyword evidence="6" id="KW-0645">Protease</keyword>
<dbReference type="GO" id="GO:0034727">
    <property type="term" value="P:piecemeal microautophagy of the nucleus"/>
    <property type="evidence" value="ECO:0007669"/>
    <property type="project" value="TreeGrafter"/>
</dbReference>
<proteinExistence type="inferred from homology"/>
<feature type="region of interest" description="Disordered" evidence="13">
    <location>
        <begin position="1"/>
        <end position="157"/>
    </location>
</feature>
<evidence type="ECO:0000256" key="3">
    <source>
        <dbReference type="ARBA" id="ARBA00010958"/>
    </source>
</evidence>
<accession>A0A165NFV7</accession>
<feature type="region of interest" description="Disordered" evidence="13">
    <location>
        <begin position="982"/>
        <end position="1006"/>
    </location>
</feature>
<dbReference type="InterPro" id="IPR005078">
    <property type="entry name" value="Peptidase_C54"/>
</dbReference>
<comment type="catalytic activity">
    <reaction evidence="11">
        <text>[protein]-C-terminal L-amino acid-glycyl-phosphatidylethanolamide + H2O = [protein]-C-terminal L-amino acid-glycine + a 1,2-diacyl-sn-glycero-3-phosphoethanolamine</text>
        <dbReference type="Rhea" id="RHEA:67548"/>
        <dbReference type="Rhea" id="RHEA-COMP:17323"/>
        <dbReference type="Rhea" id="RHEA-COMP:17324"/>
        <dbReference type="ChEBI" id="CHEBI:15377"/>
        <dbReference type="ChEBI" id="CHEBI:64612"/>
        <dbReference type="ChEBI" id="CHEBI:172940"/>
        <dbReference type="ChEBI" id="CHEBI:172941"/>
    </reaction>
    <physiologicalReaction direction="left-to-right" evidence="11">
        <dbReference type="Rhea" id="RHEA:67549"/>
    </physiologicalReaction>
</comment>
<evidence type="ECO:0000256" key="2">
    <source>
        <dbReference type="ARBA" id="ARBA00004496"/>
    </source>
</evidence>
<dbReference type="PANTHER" id="PTHR22624">
    <property type="entry name" value="CYSTEINE PROTEASE ATG4"/>
    <property type="match status" value="1"/>
</dbReference>
<feature type="compositionally biased region" description="Basic and acidic residues" evidence="13">
    <location>
        <begin position="641"/>
        <end position="650"/>
    </location>
</feature>
<dbReference type="EMBL" id="KV425899">
    <property type="protein sequence ID" value="KZW00686.1"/>
    <property type="molecule type" value="Genomic_DNA"/>
</dbReference>
<keyword evidence="7" id="KW-0378">Hydrolase</keyword>
<evidence type="ECO:0000259" key="14">
    <source>
        <dbReference type="Pfam" id="PF03416"/>
    </source>
</evidence>
<dbReference type="GO" id="GO:0035973">
    <property type="term" value="P:aggrephagy"/>
    <property type="evidence" value="ECO:0007669"/>
    <property type="project" value="TreeGrafter"/>
</dbReference>
<keyword evidence="16" id="KW-1185">Reference proteome</keyword>
<evidence type="ECO:0000256" key="7">
    <source>
        <dbReference type="ARBA" id="ARBA00022801"/>
    </source>
</evidence>
<feature type="compositionally biased region" description="Low complexity" evidence="13">
    <location>
        <begin position="651"/>
        <end position="686"/>
    </location>
</feature>
<feature type="compositionally biased region" description="Polar residues" evidence="13">
    <location>
        <begin position="92"/>
        <end position="108"/>
    </location>
</feature>
<feature type="region of interest" description="Disordered" evidence="13">
    <location>
        <begin position="502"/>
        <end position="521"/>
    </location>
</feature>
<evidence type="ECO:0000256" key="5">
    <source>
        <dbReference type="ARBA" id="ARBA00022490"/>
    </source>
</evidence>
<dbReference type="InterPro" id="IPR038765">
    <property type="entry name" value="Papain-like_cys_pep_sf"/>
</dbReference>
<dbReference type="InParanoid" id="A0A165NFV7"/>
<evidence type="ECO:0000313" key="15">
    <source>
        <dbReference type="EMBL" id="KZW00686.1"/>
    </source>
</evidence>
<feature type="domain" description="Peptidase C54 catalytic" evidence="14">
    <location>
        <begin position="326"/>
        <end position="749"/>
    </location>
</feature>
<reference evidence="15 16" key="1">
    <citation type="journal article" date="2016" name="Mol. Biol. Evol.">
        <title>Comparative Genomics of Early-Diverging Mushroom-Forming Fungi Provides Insights into the Origins of Lignocellulose Decay Capabilities.</title>
        <authorList>
            <person name="Nagy L.G."/>
            <person name="Riley R."/>
            <person name="Tritt A."/>
            <person name="Adam C."/>
            <person name="Daum C."/>
            <person name="Floudas D."/>
            <person name="Sun H."/>
            <person name="Yadav J.S."/>
            <person name="Pangilinan J."/>
            <person name="Larsson K.H."/>
            <person name="Matsuura K."/>
            <person name="Barry K."/>
            <person name="Labutti K."/>
            <person name="Kuo R."/>
            <person name="Ohm R.A."/>
            <person name="Bhattacharya S.S."/>
            <person name="Shirouzu T."/>
            <person name="Yoshinaga Y."/>
            <person name="Martin F.M."/>
            <person name="Grigoriev I.V."/>
            <person name="Hibbett D.S."/>
        </authorList>
    </citation>
    <scope>NUCLEOTIDE SEQUENCE [LARGE SCALE GENOMIC DNA]</scope>
    <source>
        <strain evidence="15 16">HHB12029</strain>
    </source>
</reference>
<evidence type="ECO:0000256" key="11">
    <source>
        <dbReference type="ARBA" id="ARBA00029362"/>
    </source>
</evidence>
<dbReference type="GO" id="GO:0015031">
    <property type="term" value="P:protein transport"/>
    <property type="evidence" value="ECO:0007669"/>
    <property type="project" value="UniProtKB-KW"/>
</dbReference>
<dbReference type="GO" id="GO:0004197">
    <property type="term" value="F:cysteine-type endopeptidase activity"/>
    <property type="evidence" value="ECO:0007669"/>
    <property type="project" value="TreeGrafter"/>
</dbReference>
<dbReference type="SUPFAM" id="SSF54001">
    <property type="entry name" value="Cysteine proteinases"/>
    <property type="match status" value="1"/>
</dbReference>
<evidence type="ECO:0000256" key="12">
    <source>
        <dbReference type="ARBA" id="ARBA00030240"/>
    </source>
</evidence>
<feature type="compositionally biased region" description="Low complexity" evidence="13">
    <location>
        <begin position="619"/>
        <end position="637"/>
    </location>
</feature>
<evidence type="ECO:0000256" key="4">
    <source>
        <dbReference type="ARBA" id="ARBA00022448"/>
    </source>
</evidence>
<evidence type="ECO:0000256" key="6">
    <source>
        <dbReference type="ARBA" id="ARBA00022670"/>
    </source>
</evidence>
<keyword evidence="10" id="KW-0072">Autophagy</keyword>
<feature type="compositionally biased region" description="Polar residues" evidence="13">
    <location>
        <begin position="117"/>
        <end position="128"/>
    </location>
</feature>
<dbReference type="AlphaFoldDB" id="A0A165NFV7"/>
<dbReference type="GO" id="GO:0000423">
    <property type="term" value="P:mitophagy"/>
    <property type="evidence" value="ECO:0007669"/>
    <property type="project" value="TreeGrafter"/>
</dbReference>
<feature type="compositionally biased region" description="Pro residues" evidence="13">
    <location>
        <begin position="246"/>
        <end position="255"/>
    </location>
</feature>
<dbReference type="GO" id="GO:0016485">
    <property type="term" value="P:protein processing"/>
    <property type="evidence" value="ECO:0007669"/>
    <property type="project" value="TreeGrafter"/>
</dbReference>
<dbReference type="Proteomes" id="UP000077266">
    <property type="component" value="Unassembled WGS sequence"/>
</dbReference>
<evidence type="ECO:0000256" key="9">
    <source>
        <dbReference type="ARBA" id="ARBA00022927"/>
    </source>
</evidence>
<keyword evidence="5" id="KW-0963">Cytoplasm</keyword>
<comment type="similarity">
    <text evidence="3">Belongs to the peptidase C54 family.</text>
</comment>
<dbReference type="GO" id="GO:0000407">
    <property type="term" value="C:phagophore assembly site"/>
    <property type="evidence" value="ECO:0007669"/>
    <property type="project" value="UniProtKB-SubCell"/>
</dbReference>
<feature type="region of interest" description="Disordered" evidence="13">
    <location>
        <begin position="239"/>
        <end position="317"/>
    </location>
</feature>
<dbReference type="PANTHER" id="PTHR22624:SF49">
    <property type="entry name" value="CYSTEINE PROTEASE"/>
    <property type="match status" value="1"/>
</dbReference>
<keyword evidence="8" id="KW-0788">Thiol protease</keyword>
<sequence>MSTSSTRSTPSPTTLGTSGGASSPSQGKNFKIFNRHHARDRSKSLNESAQPAAGNYTSGSESAASTSAKRSPVAAVKRSRLFGVRERDERATASTMDLSSLADTSIDSPPTIVEPASPSTSNTSSDNYPSARPRPRPERPSTAGGDMSYSSSNSKISDIPSRLSGWFSHTFTGSTTDLSLPGLLSQTANMSASVPSPKSKASGLLTAARHGKGHLDKAMRYLLDSDATPDRSTEPIWLLGVSHPGYEPPPSPTTPPLQQAPQMHRRNSTDSRRSPRATLHSSSSSSSSSHMTQHQSLPPAVANIPPPASSQAPLSPTSKQAAAWPSAFYADFTSRVWVTYRSNFSPIHDCPLSACQGRDLESLDFPAPKRSFWPGAGEKTWTSDAGWGCMLRTGQSLLANTLVHLHLGREWRRPAINSASPDFATYVKLLTWFFDSPSTLAPFSVHRMAMSGKDLGKDVGQWFGPSTAAGAIKTLVHDFPRAQLSVAMAVDGVLYESDVYSASHHPRSSSDGPRRSSGFKRHAGKWGDRAVLVLVATRLGLDGVNPIYYENLKTIFTFPQSVGIAGGRPSSSYYFVGMQGNSLFYLDPHHARPAVPLRPPPPGDEDAPFPFPGTGSGMGSTITGLPRSSSASSSSFSLPYNERRRYDRHSSPPAETPSAAPSAFRAPTASVSPTTSTRSSSTQSVYDSDRRSSVVDDPLLVHYGLTYSMTDLRTYHCDRVRKMPLSGLDPSMLLGFLCRDEADWKDFRQRMAEISKGRDTLFPIQEEPPSWPSDSDDLGLESLSEPDIDMPPDSDEELADAPPEELVDSPMDERDESRILAGLDDEPQTPLPGARMRTSIPPKVQVTQDAMDEDEDDDEWVDPQEDFEPPQPAPPQQQAATKQRSPWPLATNGASGATTPTSNRVATAPSQSGPVQFPFPTSPVEGPAVADDEREARRSRRLSTKARTLDSAMLSKVSAHAQGIAPGAPIPDYSQVRSIRMRNGGRTKSGGVKGVFPIDDRSGDSS</sequence>
<dbReference type="InterPro" id="IPR046792">
    <property type="entry name" value="Peptidase_C54_cat"/>
</dbReference>
<evidence type="ECO:0000256" key="13">
    <source>
        <dbReference type="SAM" id="MobiDB-lite"/>
    </source>
</evidence>
<keyword evidence="9" id="KW-0653">Protein transport</keyword>